<name>A0ABS7UC46_9ACTN</name>
<dbReference type="Pfam" id="PF06897">
    <property type="entry name" value="DUF1269"/>
    <property type="match status" value="1"/>
</dbReference>
<keyword evidence="1" id="KW-0472">Membrane</keyword>
<sequence length="161" mass="16810">MATLTAWRFDRPDTADRAARLLQGVGPGDPPIGHAAAVVAWPAHDRRPLTRTLEVADPGALGDGFWGLLFGLVFFVPLLGAALGAPTGALAGSLADVGIDDHFVNRLRDRVTPGTSALVVLAPDLVVDRLQAALADGPRAELIRTDLDPDHEAALRAVFGG</sequence>
<evidence type="ECO:0000256" key="1">
    <source>
        <dbReference type="SAM" id="Phobius"/>
    </source>
</evidence>
<evidence type="ECO:0000313" key="2">
    <source>
        <dbReference type="EMBL" id="MBZ5738238.1"/>
    </source>
</evidence>
<keyword evidence="1" id="KW-0812">Transmembrane</keyword>
<protein>
    <submittedName>
        <fullName evidence="2">DUF1269 domain-containing protein</fullName>
    </submittedName>
</protein>
<comment type="caution">
    <text evidence="2">The sequence shown here is derived from an EMBL/GenBank/DDBJ whole genome shotgun (WGS) entry which is preliminary data.</text>
</comment>
<reference evidence="2 3" key="1">
    <citation type="submission" date="2021-09" db="EMBL/GenBank/DDBJ databases">
        <title>Whole genome sequence of Nocardioides sp. GBK3QG-3.</title>
        <authorList>
            <person name="Tuo L."/>
        </authorList>
    </citation>
    <scope>NUCLEOTIDE SEQUENCE [LARGE SCALE GENOMIC DNA]</scope>
    <source>
        <strain evidence="2 3">GBK3QG-3</strain>
    </source>
</reference>
<gene>
    <name evidence="2" type="ORF">K8U61_08695</name>
</gene>
<organism evidence="2 3">
    <name type="scientific">Nocardioides mangrovi</name>
    <dbReference type="NCBI Taxonomy" id="2874580"/>
    <lineage>
        <taxon>Bacteria</taxon>
        <taxon>Bacillati</taxon>
        <taxon>Actinomycetota</taxon>
        <taxon>Actinomycetes</taxon>
        <taxon>Propionibacteriales</taxon>
        <taxon>Nocardioidaceae</taxon>
        <taxon>Nocardioides</taxon>
    </lineage>
</organism>
<keyword evidence="3" id="KW-1185">Reference proteome</keyword>
<dbReference type="Proteomes" id="UP000780875">
    <property type="component" value="Unassembled WGS sequence"/>
</dbReference>
<dbReference type="InterPro" id="IPR009200">
    <property type="entry name" value="DUF1269_membrane"/>
</dbReference>
<dbReference type="RefSeq" id="WP_224122603.1">
    <property type="nucleotide sequence ID" value="NZ_JAIQZJ010000003.1"/>
</dbReference>
<evidence type="ECO:0000313" key="3">
    <source>
        <dbReference type="Proteomes" id="UP000780875"/>
    </source>
</evidence>
<accession>A0ABS7UC46</accession>
<proteinExistence type="predicted"/>
<dbReference type="EMBL" id="JAIQZJ010000003">
    <property type="protein sequence ID" value="MBZ5738238.1"/>
    <property type="molecule type" value="Genomic_DNA"/>
</dbReference>
<feature type="transmembrane region" description="Helical" evidence="1">
    <location>
        <begin position="65"/>
        <end position="85"/>
    </location>
</feature>
<keyword evidence="1" id="KW-1133">Transmembrane helix</keyword>